<gene>
    <name evidence="8" type="ORF">M124_1505</name>
</gene>
<dbReference type="EMBL" id="JGCY01000275">
    <property type="protein sequence ID" value="EXY74676.1"/>
    <property type="molecule type" value="Genomic_DNA"/>
</dbReference>
<accession>A0A015TVE9</accession>
<comment type="similarity">
    <text evidence="1">Belongs to the sigma-70 factor family. ECF subfamily.</text>
</comment>
<feature type="domain" description="RNA polymerase sigma factor 70 region 4 type 2" evidence="7">
    <location>
        <begin position="129"/>
        <end position="175"/>
    </location>
</feature>
<evidence type="ECO:0000256" key="3">
    <source>
        <dbReference type="ARBA" id="ARBA00023082"/>
    </source>
</evidence>
<evidence type="ECO:0000313" key="8">
    <source>
        <dbReference type="EMBL" id="EXY74676.1"/>
    </source>
</evidence>
<evidence type="ECO:0000256" key="4">
    <source>
        <dbReference type="ARBA" id="ARBA00023125"/>
    </source>
</evidence>
<name>A0A015TVE9_BACFG</name>
<dbReference type="NCBIfam" id="TIGR02937">
    <property type="entry name" value="sigma70-ECF"/>
    <property type="match status" value="1"/>
</dbReference>
<dbReference type="InterPro" id="IPR014284">
    <property type="entry name" value="RNA_pol_sigma-70_dom"/>
</dbReference>
<dbReference type="InterPro" id="IPR007627">
    <property type="entry name" value="RNA_pol_sigma70_r2"/>
</dbReference>
<dbReference type="SUPFAM" id="SSF88946">
    <property type="entry name" value="Sigma2 domain of RNA polymerase sigma factors"/>
    <property type="match status" value="1"/>
</dbReference>
<evidence type="ECO:0000259" key="6">
    <source>
        <dbReference type="Pfam" id="PF04542"/>
    </source>
</evidence>
<reference evidence="8 9" key="1">
    <citation type="submission" date="2014-02" db="EMBL/GenBank/DDBJ databases">
        <authorList>
            <person name="Sears C."/>
            <person name="Carroll K."/>
            <person name="Sack B.R."/>
            <person name="Qadri F."/>
            <person name="Myers L.L."/>
            <person name="Chung G.-T."/>
            <person name="Escheverria P."/>
            <person name="Fraser C.M."/>
            <person name="Sadzewicz L."/>
            <person name="Shefchek K.A."/>
            <person name="Tallon L."/>
            <person name="Das S.P."/>
            <person name="Daugherty S."/>
            <person name="Mongodin E.F."/>
        </authorList>
    </citation>
    <scope>NUCLEOTIDE SEQUENCE [LARGE SCALE GENOMIC DNA]</scope>
    <source>
        <strain evidence="9">3988T(B)14</strain>
    </source>
</reference>
<sequence>MEQNEIQVLVEKSKRQDASAFALLVAEYQTFVFRLAFRLLCDEEEARDMVQETFLRVWLSLDKYRPEFRFSTWLYRVACNICYDRLRALQHSPAGALSDITFAELPVCSDDNIEATLVNRELKAHILYFMQQLTPKQKLVFTLRDIEELEIKEIEKITGFTSVQIKANLYLARKSIRKKLNEINKER</sequence>
<dbReference type="GO" id="GO:0006352">
    <property type="term" value="P:DNA-templated transcription initiation"/>
    <property type="evidence" value="ECO:0007669"/>
    <property type="project" value="InterPro"/>
</dbReference>
<dbReference type="Pfam" id="PF04542">
    <property type="entry name" value="Sigma70_r2"/>
    <property type="match status" value="1"/>
</dbReference>
<comment type="caution">
    <text evidence="8">The sequence shown here is derived from an EMBL/GenBank/DDBJ whole genome shotgun (WGS) entry which is preliminary data.</text>
</comment>
<evidence type="ECO:0000256" key="5">
    <source>
        <dbReference type="ARBA" id="ARBA00023163"/>
    </source>
</evidence>
<keyword evidence="4" id="KW-0238">DNA-binding</keyword>
<dbReference type="PATRIC" id="fig|1339315.3.peg.2278"/>
<dbReference type="Gene3D" id="1.10.1740.10">
    <property type="match status" value="1"/>
</dbReference>
<evidence type="ECO:0000256" key="1">
    <source>
        <dbReference type="ARBA" id="ARBA00010641"/>
    </source>
</evidence>
<feature type="domain" description="RNA polymerase sigma-70 region 2" evidence="6">
    <location>
        <begin position="24"/>
        <end position="90"/>
    </location>
</feature>
<evidence type="ECO:0000256" key="2">
    <source>
        <dbReference type="ARBA" id="ARBA00023015"/>
    </source>
</evidence>
<dbReference type="Pfam" id="PF08281">
    <property type="entry name" value="Sigma70_r4_2"/>
    <property type="match status" value="1"/>
</dbReference>
<dbReference type="RefSeq" id="WP_022348396.1">
    <property type="nucleotide sequence ID" value="NZ_JGCY01000275.1"/>
</dbReference>
<dbReference type="PANTHER" id="PTHR43133">
    <property type="entry name" value="RNA POLYMERASE ECF-TYPE SIGMA FACTO"/>
    <property type="match status" value="1"/>
</dbReference>
<keyword evidence="3" id="KW-0731">Sigma factor</keyword>
<proteinExistence type="inferred from homology"/>
<dbReference type="InterPro" id="IPR039425">
    <property type="entry name" value="RNA_pol_sigma-70-like"/>
</dbReference>
<dbReference type="SUPFAM" id="SSF88659">
    <property type="entry name" value="Sigma3 and sigma4 domains of RNA polymerase sigma factors"/>
    <property type="match status" value="1"/>
</dbReference>
<dbReference type="Proteomes" id="UP000020529">
    <property type="component" value="Unassembled WGS sequence"/>
</dbReference>
<keyword evidence="5" id="KW-0804">Transcription</keyword>
<dbReference type="Gene3D" id="1.10.10.10">
    <property type="entry name" value="Winged helix-like DNA-binding domain superfamily/Winged helix DNA-binding domain"/>
    <property type="match status" value="1"/>
</dbReference>
<dbReference type="GO" id="GO:0016987">
    <property type="term" value="F:sigma factor activity"/>
    <property type="evidence" value="ECO:0007669"/>
    <property type="project" value="UniProtKB-KW"/>
</dbReference>
<keyword evidence="2" id="KW-0805">Transcription regulation</keyword>
<dbReference type="GO" id="GO:0003677">
    <property type="term" value="F:DNA binding"/>
    <property type="evidence" value="ECO:0007669"/>
    <property type="project" value="UniProtKB-KW"/>
</dbReference>
<dbReference type="InterPro" id="IPR013325">
    <property type="entry name" value="RNA_pol_sigma_r2"/>
</dbReference>
<organism evidence="8 9">
    <name type="scientific">Bacteroides fragilis str. 3988T(B)14</name>
    <dbReference type="NCBI Taxonomy" id="1339315"/>
    <lineage>
        <taxon>Bacteria</taxon>
        <taxon>Pseudomonadati</taxon>
        <taxon>Bacteroidota</taxon>
        <taxon>Bacteroidia</taxon>
        <taxon>Bacteroidales</taxon>
        <taxon>Bacteroidaceae</taxon>
        <taxon>Bacteroides</taxon>
    </lineage>
</organism>
<dbReference type="PANTHER" id="PTHR43133:SF8">
    <property type="entry name" value="RNA POLYMERASE SIGMA FACTOR HI_1459-RELATED"/>
    <property type="match status" value="1"/>
</dbReference>
<protein>
    <submittedName>
        <fullName evidence="8">RNA polymerase sigma factor, sigma-70 family protein</fullName>
    </submittedName>
</protein>
<dbReference type="AlphaFoldDB" id="A0A015TVE9"/>
<dbReference type="InterPro" id="IPR036388">
    <property type="entry name" value="WH-like_DNA-bd_sf"/>
</dbReference>
<dbReference type="InterPro" id="IPR013324">
    <property type="entry name" value="RNA_pol_sigma_r3/r4-like"/>
</dbReference>
<evidence type="ECO:0000313" key="9">
    <source>
        <dbReference type="Proteomes" id="UP000020529"/>
    </source>
</evidence>
<dbReference type="InterPro" id="IPR013249">
    <property type="entry name" value="RNA_pol_sigma70_r4_t2"/>
</dbReference>
<evidence type="ECO:0000259" key="7">
    <source>
        <dbReference type="Pfam" id="PF08281"/>
    </source>
</evidence>